<dbReference type="InterPro" id="IPR019652">
    <property type="entry name" value="DUF2509"/>
</dbReference>
<dbReference type="Pfam" id="PF10713">
    <property type="entry name" value="DUF2509"/>
    <property type="match status" value="1"/>
</dbReference>
<sequence length="144" mass="16066">MSGKREKGSSSLFMVLMLFALGSLMLQGLSRQLGAQRFEVAAEIQSIKNHVAARSALAWGEKQSWRPQKEWQCQHDPRFVWHACLHQTDKGEALLAAFGDASGERFPLTLWRWGVLRGGKLAAAAQGWLDFCPLLDDALCTLPR</sequence>
<keyword evidence="2" id="KW-1185">Reference proteome</keyword>
<reference evidence="1 2" key="1">
    <citation type="submission" date="2018-12" db="EMBL/GenBank/DDBJ databases">
        <authorList>
            <consortium name="Pathogen Informatics"/>
        </authorList>
    </citation>
    <scope>NUCLEOTIDE SEQUENCE [LARGE SCALE GENOMIC DNA]</scope>
    <source>
        <strain evidence="1 2">NCTC11466</strain>
    </source>
</reference>
<dbReference type="EMBL" id="LR134201">
    <property type="protein sequence ID" value="VEB95572.1"/>
    <property type="molecule type" value="Genomic_DNA"/>
</dbReference>
<proteinExistence type="predicted"/>
<dbReference type="Proteomes" id="UP000274122">
    <property type="component" value="Chromosome"/>
</dbReference>
<evidence type="ECO:0000313" key="1">
    <source>
        <dbReference type="EMBL" id="VEB95572.1"/>
    </source>
</evidence>
<evidence type="ECO:0000313" key="2">
    <source>
        <dbReference type="Proteomes" id="UP000274122"/>
    </source>
</evidence>
<organism evidence="1 2">
    <name type="scientific">Cedecea lapagei</name>
    <dbReference type="NCBI Taxonomy" id="158823"/>
    <lineage>
        <taxon>Bacteria</taxon>
        <taxon>Pseudomonadati</taxon>
        <taxon>Pseudomonadota</taxon>
        <taxon>Gammaproteobacteria</taxon>
        <taxon>Enterobacterales</taxon>
        <taxon>Enterobacteriaceae</taxon>
        <taxon>Cedecea</taxon>
    </lineage>
</organism>
<protein>
    <submittedName>
        <fullName evidence="1">Protein of uncharacterized function (DUF2509)</fullName>
    </submittedName>
</protein>
<dbReference type="AlphaFoldDB" id="A0A447UY44"/>
<dbReference type="OrthoDB" id="7059963at2"/>
<name>A0A447UY44_9ENTR</name>
<gene>
    <name evidence="1" type="ORF">NCTC11466_00687</name>
</gene>
<accession>A0A447UY44</accession>
<dbReference type="KEGG" id="clap:NCTC11466_00687"/>